<dbReference type="InterPro" id="IPR046496">
    <property type="entry name" value="DUF6589"/>
</dbReference>
<organism evidence="3 4">
    <name type="scientific">Mycena pura</name>
    <dbReference type="NCBI Taxonomy" id="153505"/>
    <lineage>
        <taxon>Eukaryota</taxon>
        <taxon>Fungi</taxon>
        <taxon>Dikarya</taxon>
        <taxon>Basidiomycota</taxon>
        <taxon>Agaricomycotina</taxon>
        <taxon>Agaricomycetes</taxon>
        <taxon>Agaricomycetidae</taxon>
        <taxon>Agaricales</taxon>
        <taxon>Marasmiineae</taxon>
        <taxon>Mycenaceae</taxon>
        <taxon>Mycena</taxon>
    </lineage>
</organism>
<name>A0AAD6Y1S5_9AGAR</name>
<protein>
    <recommendedName>
        <fullName evidence="2">DUF6589 domain-containing protein</fullName>
    </recommendedName>
</protein>
<feature type="region of interest" description="Disordered" evidence="1">
    <location>
        <begin position="481"/>
        <end position="557"/>
    </location>
</feature>
<dbReference type="Proteomes" id="UP001219525">
    <property type="component" value="Unassembled WGS sequence"/>
</dbReference>
<dbReference type="Pfam" id="PF20231">
    <property type="entry name" value="DUF6589"/>
    <property type="match status" value="1"/>
</dbReference>
<evidence type="ECO:0000313" key="4">
    <source>
        <dbReference type="Proteomes" id="UP001219525"/>
    </source>
</evidence>
<reference evidence="3" key="1">
    <citation type="submission" date="2023-03" db="EMBL/GenBank/DDBJ databases">
        <title>Massive genome expansion in bonnet fungi (Mycena s.s.) driven by repeated elements and novel gene families across ecological guilds.</title>
        <authorList>
            <consortium name="Lawrence Berkeley National Laboratory"/>
            <person name="Harder C.B."/>
            <person name="Miyauchi S."/>
            <person name="Viragh M."/>
            <person name="Kuo A."/>
            <person name="Thoen E."/>
            <person name="Andreopoulos B."/>
            <person name="Lu D."/>
            <person name="Skrede I."/>
            <person name="Drula E."/>
            <person name="Henrissat B."/>
            <person name="Morin E."/>
            <person name="Kohler A."/>
            <person name="Barry K."/>
            <person name="LaButti K."/>
            <person name="Morin E."/>
            <person name="Salamov A."/>
            <person name="Lipzen A."/>
            <person name="Mereny Z."/>
            <person name="Hegedus B."/>
            <person name="Baldrian P."/>
            <person name="Stursova M."/>
            <person name="Weitz H."/>
            <person name="Taylor A."/>
            <person name="Grigoriev I.V."/>
            <person name="Nagy L.G."/>
            <person name="Martin F."/>
            <person name="Kauserud H."/>
        </authorList>
    </citation>
    <scope>NUCLEOTIDE SEQUENCE</scope>
    <source>
        <strain evidence="3">9144</strain>
    </source>
</reference>
<feature type="domain" description="DUF6589" evidence="2">
    <location>
        <begin position="1"/>
        <end position="398"/>
    </location>
</feature>
<feature type="compositionally biased region" description="Acidic residues" evidence="1">
    <location>
        <begin position="507"/>
        <end position="533"/>
    </location>
</feature>
<proteinExistence type="predicted"/>
<accession>A0AAD6Y1S5</accession>
<sequence>MDKCLRHCILRIIVEHGGEKFTKFREELDKALPVTAEKIELHRTPLHPLPAWNIDESTIIGNSEVVDAIYTELQVKGLSHWKWVVKILAGDQLSIARLRSLLNIRAGHEGAYTGFGWGVWMPGLFHGKIADMHGFFVTHWGVPHRGTHNPGSLSFHNTHLHRSPIVLTSLPPFRVCRDLVFVSLYARVLHCLLLVSEQPTLDECGDSIESFAQLESYAEQIQTQYANAETVADLRWQREMAAGANGVPPGDEIFENSCLFLRDALISREFTDSIKAGDSGRIVLVLKLLALSFRGNGRTKYAYEMLHVIHNLTHVWPKPIRDIILNNWLVNPTGKPFSWVEVDLMQEHMNFWIKTIYQAHGSAASWEWLGMVAPCVTALRHLSSSIISILGSDQGTKHAPADLVTDVEVLMESLTEHEVYQIKGRIFAEGDGTATTDVITAGVQQLTDSTSNPLMEYNASFSKLQARCRLRPLIESWGDNKSIDSASLPPSESPSPPPSPLAQSEITDGDAEGDSDDEELTSFEQTMDGEDEPTLTRDSADDVALDMDGGDSGFIFVSHSYEDDGIYDSDSSDNESDSEQ</sequence>
<dbReference type="AlphaFoldDB" id="A0AAD6Y1S5"/>
<comment type="caution">
    <text evidence="3">The sequence shown here is derived from an EMBL/GenBank/DDBJ whole genome shotgun (WGS) entry which is preliminary data.</text>
</comment>
<evidence type="ECO:0000259" key="2">
    <source>
        <dbReference type="Pfam" id="PF20231"/>
    </source>
</evidence>
<evidence type="ECO:0000313" key="3">
    <source>
        <dbReference type="EMBL" id="KAJ7195051.1"/>
    </source>
</evidence>
<keyword evidence="4" id="KW-1185">Reference proteome</keyword>
<feature type="compositionally biased region" description="Pro residues" evidence="1">
    <location>
        <begin position="491"/>
        <end position="500"/>
    </location>
</feature>
<dbReference type="EMBL" id="JARJCW010000093">
    <property type="protein sequence ID" value="KAJ7195051.1"/>
    <property type="molecule type" value="Genomic_DNA"/>
</dbReference>
<evidence type="ECO:0000256" key="1">
    <source>
        <dbReference type="SAM" id="MobiDB-lite"/>
    </source>
</evidence>
<gene>
    <name evidence="3" type="ORF">GGX14DRAFT_377305</name>
</gene>